<gene>
    <name evidence="2" type="ORF">ESZ00_13165</name>
</gene>
<dbReference type="Gene3D" id="2.30.30.40">
    <property type="entry name" value="SH3 Domains"/>
    <property type="match status" value="1"/>
</dbReference>
<evidence type="ECO:0000313" key="2">
    <source>
        <dbReference type="EMBL" id="RXS95517.1"/>
    </source>
</evidence>
<dbReference type="EMBL" id="SDMK01000002">
    <property type="protein sequence ID" value="RXS95517.1"/>
    <property type="molecule type" value="Genomic_DNA"/>
</dbReference>
<accession>A0A4Q1SEG6</accession>
<proteinExistence type="predicted"/>
<feature type="region of interest" description="Disordered" evidence="1">
    <location>
        <begin position="364"/>
        <end position="407"/>
    </location>
</feature>
<sequence length="407" mass="45284">MSSVSGSRLRPRRFARSSASAALGLLPVFATLLVAGCARFSPKPAQEYVYVSAKRTFLRDRLAAVSNRVGEVSNGEKLLVLDHARRFYKVKDTKGEIGWIDGHMVIDQKVYDQFAALDKQHTQDAVIATGVLRDDSYVHVTPGRQADHFYLLPENTKLQLLVRASVPKPMPPQALPVPVAPAKPGAKSKDGKQTTEQAQPAGPILQDWWLVRDAQGETGWIWSRMLDVDIPDEISGLSEGQRYVGAYLLRKVYDPDSSFPDHQAPEYVTVLNSWKDGLPYDFDQVRVFTWNTKKHRYETAFRDRNLQGYLPVKISSGTFENQQEPVFTFQSSADADIPIDPATGAAKPAHLDTESFRLEGALVKKIGPPEPPTPKAAPAAGTAPAREKARRAHPARARERERHRHHA</sequence>
<dbReference type="RefSeq" id="WP_129208714.1">
    <property type="nucleotide sequence ID" value="NZ_BMGU01000004.1"/>
</dbReference>
<reference evidence="2 3" key="1">
    <citation type="journal article" date="2016" name="Int. J. Syst. Evol. Microbiol.">
        <title>Acidipila dinghuensis sp. nov., an acidobacterium isolated from forest soil.</title>
        <authorList>
            <person name="Jiang Y.W."/>
            <person name="Wang J."/>
            <person name="Chen M.H."/>
            <person name="Lv Y.Y."/>
            <person name="Qiu L.H."/>
        </authorList>
    </citation>
    <scope>NUCLEOTIDE SEQUENCE [LARGE SCALE GENOMIC DNA]</scope>
    <source>
        <strain evidence="2 3">DHOF10</strain>
    </source>
</reference>
<dbReference type="OrthoDB" id="127883at2"/>
<protein>
    <submittedName>
        <fullName evidence="2">SH3 domain-containing protein</fullName>
    </submittedName>
</protein>
<name>A0A4Q1SEG6_9BACT</name>
<evidence type="ECO:0000256" key="1">
    <source>
        <dbReference type="SAM" id="MobiDB-lite"/>
    </source>
</evidence>
<dbReference type="AlphaFoldDB" id="A0A4Q1SEG6"/>
<keyword evidence="3" id="KW-1185">Reference proteome</keyword>
<evidence type="ECO:0000313" key="3">
    <source>
        <dbReference type="Proteomes" id="UP000290253"/>
    </source>
</evidence>
<feature type="compositionally biased region" description="Basic residues" evidence="1">
    <location>
        <begin position="388"/>
        <end position="407"/>
    </location>
</feature>
<organism evidence="2 3">
    <name type="scientific">Silvibacterium dinghuense</name>
    <dbReference type="NCBI Taxonomy" id="1560006"/>
    <lineage>
        <taxon>Bacteria</taxon>
        <taxon>Pseudomonadati</taxon>
        <taxon>Acidobacteriota</taxon>
        <taxon>Terriglobia</taxon>
        <taxon>Terriglobales</taxon>
        <taxon>Acidobacteriaceae</taxon>
        <taxon>Silvibacterium</taxon>
    </lineage>
</organism>
<dbReference type="Proteomes" id="UP000290253">
    <property type="component" value="Unassembled WGS sequence"/>
</dbReference>
<comment type="caution">
    <text evidence="2">The sequence shown here is derived from an EMBL/GenBank/DDBJ whole genome shotgun (WGS) entry which is preliminary data.</text>
</comment>
<feature type="compositionally biased region" description="Pro residues" evidence="1">
    <location>
        <begin position="172"/>
        <end position="181"/>
    </location>
</feature>
<feature type="region of interest" description="Disordered" evidence="1">
    <location>
        <begin position="172"/>
        <end position="198"/>
    </location>
</feature>